<accession>A0A7Z2JFR2</accession>
<dbReference type="PANTHER" id="PTHR37943">
    <property type="entry name" value="PROTEIN VES"/>
    <property type="match status" value="1"/>
</dbReference>
<evidence type="ECO:0000313" key="2">
    <source>
        <dbReference type="Proteomes" id="UP000433577"/>
    </source>
</evidence>
<dbReference type="AlphaFoldDB" id="A0A7Z2JFR2"/>
<dbReference type="Pfam" id="PF05962">
    <property type="entry name" value="HutD"/>
    <property type="match status" value="1"/>
</dbReference>
<protein>
    <submittedName>
        <fullName evidence="1">HutD family protein</fullName>
    </submittedName>
</protein>
<evidence type="ECO:0000313" key="1">
    <source>
        <dbReference type="EMBL" id="QGZ63006.1"/>
    </source>
</evidence>
<dbReference type="InterPro" id="IPR010282">
    <property type="entry name" value="Uncharacterised_HutD/Ves"/>
</dbReference>
<dbReference type="KEGG" id="pacs:FAZ98_14325"/>
<proteinExistence type="predicted"/>
<dbReference type="OrthoDB" id="9800082at2"/>
<keyword evidence="2" id="KW-1185">Reference proteome</keyword>
<sequence length="220" mass="23277">MNDAHAAVKATLTVLRGADLVASPWKNGGGVTREIAAGSSTSAGSASLDTFAWRVSVADVAQAGPFSRFAGVDRTLVLLEGAGMLLHEARDESGDAEKTYALETPLDIARFRGEASISARLIDGPTRDFNLMVRREAARGTLDVWRDNATRSVQAQTVLLYCAQGEQRIRVDGELEVQLATGDTLRIDAPVATLASTLETRGAGALLAIALTLIPTDSQR</sequence>
<gene>
    <name evidence="1" type="ORF">FAZ98_14325</name>
</gene>
<reference evidence="1 2" key="1">
    <citation type="submission" date="2019-12" db="EMBL/GenBank/DDBJ databases">
        <title>Paraburkholderia acidiphila 7Q-K02 sp. nov and Paraburkholderia acidisoli DHF22 sp. nov., two strains isolated from forest soil.</title>
        <authorList>
            <person name="Gao Z."/>
            <person name="Qiu L."/>
        </authorList>
    </citation>
    <scope>NUCLEOTIDE SEQUENCE [LARGE SCALE GENOMIC DNA]</scope>
    <source>
        <strain evidence="1 2">DHF22</strain>
    </source>
</reference>
<dbReference type="InterPro" id="IPR014710">
    <property type="entry name" value="RmlC-like_jellyroll"/>
</dbReference>
<dbReference type="SUPFAM" id="SSF51182">
    <property type="entry name" value="RmlC-like cupins"/>
    <property type="match status" value="1"/>
</dbReference>
<dbReference type="Gene3D" id="2.60.120.10">
    <property type="entry name" value="Jelly Rolls"/>
    <property type="match status" value="1"/>
</dbReference>
<dbReference type="CDD" id="cd20293">
    <property type="entry name" value="cupin_HutD_N"/>
    <property type="match status" value="1"/>
</dbReference>
<dbReference type="RefSeq" id="WP_158952000.1">
    <property type="nucleotide sequence ID" value="NZ_CP046914.1"/>
</dbReference>
<dbReference type="PANTHER" id="PTHR37943:SF1">
    <property type="entry name" value="PROTEIN VES"/>
    <property type="match status" value="1"/>
</dbReference>
<dbReference type="InterPro" id="IPR011051">
    <property type="entry name" value="RmlC_Cupin_sf"/>
</dbReference>
<dbReference type="EMBL" id="CP046914">
    <property type="protein sequence ID" value="QGZ63006.1"/>
    <property type="molecule type" value="Genomic_DNA"/>
</dbReference>
<dbReference type="Proteomes" id="UP000433577">
    <property type="component" value="Chromosome 2"/>
</dbReference>
<organism evidence="1 2">
    <name type="scientific">Paraburkholderia acidisoli</name>
    <dbReference type="NCBI Taxonomy" id="2571748"/>
    <lineage>
        <taxon>Bacteria</taxon>
        <taxon>Pseudomonadati</taxon>
        <taxon>Pseudomonadota</taxon>
        <taxon>Betaproteobacteria</taxon>
        <taxon>Burkholderiales</taxon>
        <taxon>Burkholderiaceae</taxon>
        <taxon>Paraburkholderia</taxon>
    </lineage>
</organism>
<name>A0A7Z2JFR2_9BURK</name>